<proteinExistence type="inferred from homology"/>
<evidence type="ECO:0000256" key="13">
    <source>
        <dbReference type="ARBA" id="ARBA00047833"/>
    </source>
</evidence>
<reference evidence="19" key="1">
    <citation type="submission" date="2011-10" db="EMBL/GenBank/DDBJ databases">
        <title>The complete genome of chromosome of Thermovirga lienii DSM 17291.</title>
        <authorList>
            <consortium name="US DOE Joint Genome Institute (JGI-PGF)"/>
            <person name="Lucas S."/>
            <person name="Copeland A."/>
            <person name="Lapidus A."/>
            <person name="Glavina del Rio T."/>
            <person name="Dalin E."/>
            <person name="Tice H."/>
            <person name="Bruce D."/>
            <person name="Goodwin L."/>
            <person name="Pitluck S."/>
            <person name="Peters L."/>
            <person name="Mikhailova N."/>
            <person name="Saunders E."/>
            <person name="Kyrpides N."/>
            <person name="Mavromatis K."/>
            <person name="Ivanova N."/>
            <person name="Last F.I."/>
            <person name="Brettin T."/>
            <person name="Detter J.C."/>
            <person name="Han C."/>
            <person name="Larimer F."/>
            <person name="Land M."/>
            <person name="Hauser L."/>
            <person name="Markowitz V."/>
            <person name="Cheng J.-F."/>
            <person name="Hugenholtz P."/>
            <person name="Woyke T."/>
            <person name="Wu D."/>
            <person name="Spring S."/>
            <person name="Schroeder M."/>
            <person name="Brambilla E.-M."/>
            <person name="Klenk H.-P."/>
            <person name="Eisen J.A."/>
        </authorList>
    </citation>
    <scope>NUCLEOTIDE SEQUENCE [LARGE SCALE GENOMIC DNA]</scope>
    <source>
        <strain evidence="19">ATCC BAA-1197 / DSM 17291 / Cas60314</strain>
    </source>
</reference>
<dbReference type="InterPro" id="IPR013221">
    <property type="entry name" value="Mur_ligase_cen"/>
</dbReference>
<dbReference type="GO" id="GO:0005524">
    <property type="term" value="F:ATP binding"/>
    <property type="evidence" value="ECO:0007669"/>
    <property type="project" value="UniProtKB-UniRule"/>
</dbReference>
<dbReference type="InterPro" id="IPR000713">
    <property type="entry name" value="Mur_ligase_N"/>
</dbReference>
<keyword evidence="9 14" id="KW-0133">Cell shape</keyword>
<feature type="binding site" evidence="14">
    <location>
        <begin position="120"/>
        <end position="126"/>
    </location>
    <ligand>
        <name>ATP</name>
        <dbReference type="ChEBI" id="CHEBI:30616"/>
    </ligand>
</feature>
<evidence type="ECO:0000256" key="4">
    <source>
        <dbReference type="ARBA" id="ARBA00022490"/>
    </source>
</evidence>
<organism evidence="18 19">
    <name type="scientific">Thermovirga lienii (strain ATCC BAA-1197 / DSM 17291 / Cas60314)</name>
    <dbReference type="NCBI Taxonomy" id="580340"/>
    <lineage>
        <taxon>Bacteria</taxon>
        <taxon>Thermotogati</taxon>
        <taxon>Synergistota</taxon>
        <taxon>Synergistia</taxon>
        <taxon>Synergistales</taxon>
        <taxon>Thermovirgaceae</taxon>
        <taxon>Thermovirga</taxon>
    </lineage>
</organism>
<evidence type="ECO:0000259" key="17">
    <source>
        <dbReference type="Pfam" id="PF08245"/>
    </source>
</evidence>
<evidence type="ECO:0000256" key="10">
    <source>
        <dbReference type="ARBA" id="ARBA00022984"/>
    </source>
</evidence>
<evidence type="ECO:0000313" key="19">
    <source>
        <dbReference type="Proteomes" id="UP000005868"/>
    </source>
</evidence>
<dbReference type="eggNOG" id="COG0773">
    <property type="taxonomic scope" value="Bacteria"/>
</dbReference>
<dbReference type="AlphaFoldDB" id="G7VA12"/>
<dbReference type="KEGG" id="tli:Tlie_0979"/>
<comment type="catalytic activity">
    <reaction evidence="13 14">
        <text>UDP-N-acetyl-alpha-D-muramate + L-alanine + ATP = UDP-N-acetyl-alpha-D-muramoyl-L-alanine + ADP + phosphate + H(+)</text>
        <dbReference type="Rhea" id="RHEA:23372"/>
        <dbReference type="ChEBI" id="CHEBI:15378"/>
        <dbReference type="ChEBI" id="CHEBI:30616"/>
        <dbReference type="ChEBI" id="CHEBI:43474"/>
        <dbReference type="ChEBI" id="CHEBI:57972"/>
        <dbReference type="ChEBI" id="CHEBI:70757"/>
        <dbReference type="ChEBI" id="CHEBI:83898"/>
        <dbReference type="ChEBI" id="CHEBI:456216"/>
        <dbReference type="EC" id="6.3.2.8"/>
    </reaction>
</comment>
<dbReference type="InterPro" id="IPR036565">
    <property type="entry name" value="Mur-like_cat_sf"/>
</dbReference>
<reference evidence="18 19" key="2">
    <citation type="journal article" date="2012" name="Stand. Genomic Sci.">
        <title>Genome sequence of the moderately thermophilic, amino-acid-degrading and sulfur-reducing bacterium Thermovirga lienii type strain (Cas60314(T)).</title>
        <authorList>
            <person name="Goker M."/>
            <person name="Saunders E."/>
            <person name="Lapidus A."/>
            <person name="Nolan M."/>
            <person name="Lucas S."/>
            <person name="Hammon N."/>
            <person name="Deshpande S."/>
            <person name="Cheng J.F."/>
            <person name="Han C."/>
            <person name="Tapia R."/>
            <person name="Goodwin L.A."/>
            <person name="Pitluck S."/>
            <person name="Liolios K."/>
            <person name="Mavromatis K."/>
            <person name="Pagani I."/>
            <person name="Ivanova N."/>
            <person name="Mikhailova N."/>
            <person name="Pati A."/>
            <person name="Chen A."/>
            <person name="Palaniappan K."/>
            <person name="Land M."/>
            <person name="Chang Y.J."/>
            <person name="Jeffries C.D."/>
            <person name="Brambilla E.M."/>
            <person name="Rohde M."/>
            <person name="Spring S."/>
            <person name="Detter J.C."/>
            <person name="Woyke T."/>
            <person name="Bristow J."/>
            <person name="Eisen J.A."/>
            <person name="Markowitz V."/>
            <person name="Hugenholtz P."/>
            <person name="Kyrpides N.C."/>
            <person name="Klenk H.P."/>
        </authorList>
    </citation>
    <scope>NUCLEOTIDE SEQUENCE [LARGE SCALE GENOMIC DNA]</scope>
    <source>
        <strain evidence="19">ATCC BAA-1197 / DSM 17291 / Cas60314</strain>
    </source>
</reference>
<sequence length="479" mass="52187">MTASKLKFEKYRKFHLMGIGGAGMSGLALLLSQLGCEVSGCDVAHSYYIDKISKKGIDFRIGHSKEHIEELEPDVLVCSSAIPAGNSELKFASSKGIPIYKRAEVLSWLFNERSGIGVAGTHGKTTTASMIGLIFELAKTNPTVAIGGELCDIGGNAKLGKGPYMIAELDESDGSFELFNSEVAIVTNADWDHVDHYPHFHSVINAFKRFLHNRKEQGLAVVCGEDKGVQVLMESSDLDNIVTYGWGTSWDWGAIDVVHKSGGGTSFKVLHKGKTVDTVELRVSGDHNVLNALAAYVVGSTYSIPQDIIKEALNKFSGAKRRLQHMGKIGDVDIFDDYGHHPSEINATLMALKKTFPQRRITAIFQPHRYTRTAAMYREFAESLSIADKVYLMPIYPADETPIEGVSSHLIYSAVVDNAGGKFYLCSSSDEVVDRVCEEVVSGDVILTIGAGDVFMIGDKIIKILQSRDLSANAVVIEA</sequence>
<dbReference type="SUPFAM" id="SSF53623">
    <property type="entry name" value="MurD-like peptide ligases, catalytic domain"/>
    <property type="match status" value="1"/>
</dbReference>
<dbReference type="GO" id="GO:0009252">
    <property type="term" value="P:peptidoglycan biosynthetic process"/>
    <property type="evidence" value="ECO:0007669"/>
    <property type="project" value="UniProtKB-UniRule"/>
</dbReference>
<dbReference type="InterPro" id="IPR036615">
    <property type="entry name" value="Mur_ligase_C_dom_sf"/>
</dbReference>
<dbReference type="GO" id="GO:0071555">
    <property type="term" value="P:cell wall organization"/>
    <property type="evidence" value="ECO:0007669"/>
    <property type="project" value="UniProtKB-KW"/>
</dbReference>
<evidence type="ECO:0000256" key="2">
    <source>
        <dbReference type="ARBA" id="ARBA00004752"/>
    </source>
</evidence>
<evidence type="ECO:0000256" key="6">
    <source>
        <dbReference type="ARBA" id="ARBA00022618"/>
    </source>
</evidence>
<comment type="subcellular location">
    <subcellularLocation>
        <location evidence="1 14">Cytoplasm</location>
    </subcellularLocation>
</comment>
<evidence type="ECO:0000256" key="7">
    <source>
        <dbReference type="ARBA" id="ARBA00022741"/>
    </source>
</evidence>
<dbReference type="STRING" id="580340.Tlie_0979"/>
<gene>
    <name evidence="14" type="primary">murC</name>
    <name evidence="18" type="ordered locus">Tlie_0979</name>
</gene>
<evidence type="ECO:0000259" key="15">
    <source>
        <dbReference type="Pfam" id="PF01225"/>
    </source>
</evidence>
<dbReference type="UniPathway" id="UPA00219"/>
<dbReference type="SUPFAM" id="SSF53244">
    <property type="entry name" value="MurD-like peptide ligases, peptide-binding domain"/>
    <property type="match status" value="1"/>
</dbReference>
<dbReference type="Proteomes" id="UP000005868">
    <property type="component" value="Chromosome"/>
</dbReference>
<dbReference type="PANTHER" id="PTHR43445">
    <property type="entry name" value="UDP-N-ACETYLMURAMATE--L-ALANINE LIGASE-RELATED"/>
    <property type="match status" value="1"/>
</dbReference>
<dbReference type="GO" id="GO:0005737">
    <property type="term" value="C:cytoplasm"/>
    <property type="evidence" value="ECO:0007669"/>
    <property type="project" value="UniProtKB-SubCell"/>
</dbReference>
<evidence type="ECO:0000256" key="9">
    <source>
        <dbReference type="ARBA" id="ARBA00022960"/>
    </source>
</evidence>
<dbReference type="Pfam" id="PF02875">
    <property type="entry name" value="Mur_ligase_C"/>
    <property type="match status" value="1"/>
</dbReference>
<feature type="domain" description="Mur ligase N-terminal catalytic" evidence="15">
    <location>
        <begin position="14"/>
        <end position="112"/>
    </location>
</feature>
<dbReference type="EC" id="6.3.2.8" evidence="3 14"/>
<dbReference type="InterPro" id="IPR004101">
    <property type="entry name" value="Mur_ligase_C"/>
</dbReference>
<dbReference type="EMBL" id="CP003096">
    <property type="protein sequence ID" value="AER66712.1"/>
    <property type="molecule type" value="Genomic_DNA"/>
</dbReference>
<evidence type="ECO:0000256" key="8">
    <source>
        <dbReference type="ARBA" id="ARBA00022840"/>
    </source>
</evidence>
<dbReference type="NCBIfam" id="TIGR01082">
    <property type="entry name" value="murC"/>
    <property type="match status" value="1"/>
</dbReference>
<evidence type="ECO:0000256" key="11">
    <source>
        <dbReference type="ARBA" id="ARBA00023306"/>
    </source>
</evidence>
<evidence type="ECO:0000256" key="1">
    <source>
        <dbReference type="ARBA" id="ARBA00004496"/>
    </source>
</evidence>
<evidence type="ECO:0000256" key="12">
    <source>
        <dbReference type="ARBA" id="ARBA00023316"/>
    </source>
</evidence>
<keyword evidence="19" id="KW-1185">Reference proteome</keyword>
<dbReference type="GO" id="GO:0051301">
    <property type="term" value="P:cell division"/>
    <property type="evidence" value="ECO:0007669"/>
    <property type="project" value="UniProtKB-KW"/>
</dbReference>
<accession>G7VA12</accession>
<dbReference type="InterPro" id="IPR005758">
    <property type="entry name" value="UDP-N-AcMur_Ala_ligase_MurC"/>
</dbReference>
<evidence type="ECO:0000259" key="16">
    <source>
        <dbReference type="Pfam" id="PF02875"/>
    </source>
</evidence>
<keyword evidence="11 14" id="KW-0131">Cell cycle</keyword>
<feature type="domain" description="Mur ligase C-terminal" evidence="16">
    <location>
        <begin position="321"/>
        <end position="452"/>
    </location>
</feature>
<dbReference type="Gene3D" id="3.40.1190.10">
    <property type="entry name" value="Mur-like, catalytic domain"/>
    <property type="match status" value="1"/>
</dbReference>
<comment type="function">
    <text evidence="14">Cell wall formation.</text>
</comment>
<keyword evidence="7 14" id="KW-0547">Nucleotide-binding</keyword>
<dbReference type="HOGENOM" id="CLU_028104_2_1_0"/>
<evidence type="ECO:0000313" key="18">
    <source>
        <dbReference type="EMBL" id="AER66712.1"/>
    </source>
</evidence>
<evidence type="ECO:0000256" key="3">
    <source>
        <dbReference type="ARBA" id="ARBA00012211"/>
    </source>
</evidence>
<dbReference type="Gene3D" id="3.40.50.720">
    <property type="entry name" value="NAD(P)-binding Rossmann-like Domain"/>
    <property type="match status" value="1"/>
</dbReference>
<dbReference type="GO" id="GO:0008763">
    <property type="term" value="F:UDP-N-acetylmuramate-L-alanine ligase activity"/>
    <property type="evidence" value="ECO:0007669"/>
    <property type="project" value="UniProtKB-UniRule"/>
</dbReference>
<comment type="pathway">
    <text evidence="2 14">Cell wall biogenesis; peptidoglycan biosynthesis.</text>
</comment>
<keyword evidence="10 14" id="KW-0573">Peptidoglycan synthesis</keyword>
<keyword evidence="8 14" id="KW-0067">ATP-binding</keyword>
<evidence type="ECO:0000256" key="14">
    <source>
        <dbReference type="HAMAP-Rule" id="MF_00046"/>
    </source>
</evidence>
<dbReference type="Pfam" id="PF01225">
    <property type="entry name" value="Mur_ligase"/>
    <property type="match status" value="1"/>
</dbReference>
<dbReference type="Gene3D" id="3.90.190.20">
    <property type="entry name" value="Mur ligase, C-terminal domain"/>
    <property type="match status" value="1"/>
</dbReference>
<name>G7VA12_THELD</name>
<keyword evidence="4 14" id="KW-0963">Cytoplasm</keyword>
<evidence type="ECO:0000256" key="5">
    <source>
        <dbReference type="ARBA" id="ARBA00022598"/>
    </source>
</evidence>
<dbReference type="InterPro" id="IPR050061">
    <property type="entry name" value="MurCDEF_pg_biosynth"/>
</dbReference>
<dbReference type="GO" id="GO:0008360">
    <property type="term" value="P:regulation of cell shape"/>
    <property type="evidence" value="ECO:0007669"/>
    <property type="project" value="UniProtKB-KW"/>
</dbReference>
<dbReference type="HAMAP" id="MF_00046">
    <property type="entry name" value="MurC"/>
    <property type="match status" value="1"/>
</dbReference>
<keyword evidence="5 14" id="KW-0436">Ligase</keyword>
<feature type="domain" description="Mur ligase central" evidence="17">
    <location>
        <begin position="118"/>
        <end position="298"/>
    </location>
</feature>
<keyword evidence="6 14" id="KW-0132">Cell division</keyword>
<keyword evidence="12 14" id="KW-0961">Cell wall biogenesis/degradation</keyword>
<protein>
    <recommendedName>
        <fullName evidence="3 14">UDP-N-acetylmuramate--L-alanine ligase</fullName>
        <ecNumber evidence="3 14">6.3.2.8</ecNumber>
    </recommendedName>
    <alternativeName>
        <fullName evidence="14">UDP-N-acetylmuramoyl-L-alanine synthetase</fullName>
    </alternativeName>
</protein>
<comment type="similarity">
    <text evidence="14">Belongs to the MurCDEF family.</text>
</comment>
<dbReference type="PANTHER" id="PTHR43445:SF3">
    <property type="entry name" value="UDP-N-ACETYLMURAMATE--L-ALANINE LIGASE"/>
    <property type="match status" value="1"/>
</dbReference>
<dbReference type="SUPFAM" id="SSF51984">
    <property type="entry name" value="MurCD N-terminal domain"/>
    <property type="match status" value="1"/>
</dbReference>
<dbReference type="Pfam" id="PF08245">
    <property type="entry name" value="Mur_ligase_M"/>
    <property type="match status" value="1"/>
</dbReference>